<evidence type="ECO:0000256" key="1">
    <source>
        <dbReference type="SAM" id="MobiDB-lite"/>
    </source>
</evidence>
<name>A0A5J5AL97_9ASTE</name>
<dbReference type="AlphaFoldDB" id="A0A5J5AL97"/>
<reference evidence="2 3" key="1">
    <citation type="submission" date="2019-09" db="EMBL/GenBank/DDBJ databases">
        <title>A chromosome-level genome assembly of the Chinese tupelo Nyssa sinensis.</title>
        <authorList>
            <person name="Yang X."/>
            <person name="Kang M."/>
            <person name="Yang Y."/>
            <person name="Xiong H."/>
            <person name="Wang M."/>
            <person name="Zhang Z."/>
            <person name="Wang Z."/>
            <person name="Wu H."/>
            <person name="Ma T."/>
            <person name="Liu J."/>
            <person name="Xi Z."/>
        </authorList>
    </citation>
    <scope>NUCLEOTIDE SEQUENCE [LARGE SCALE GENOMIC DNA]</scope>
    <source>
        <strain evidence="2">J267</strain>
        <tissue evidence="2">Leaf</tissue>
    </source>
</reference>
<evidence type="ECO:0000313" key="2">
    <source>
        <dbReference type="EMBL" id="KAA8531753.1"/>
    </source>
</evidence>
<gene>
    <name evidence="2" type="ORF">F0562_006530</name>
</gene>
<dbReference type="OrthoDB" id="5795902at2759"/>
<proteinExistence type="predicted"/>
<feature type="region of interest" description="Disordered" evidence="1">
    <location>
        <begin position="44"/>
        <end position="65"/>
    </location>
</feature>
<keyword evidence="3" id="KW-1185">Reference proteome</keyword>
<evidence type="ECO:0000313" key="3">
    <source>
        <dbReference type="Proteomes" id="UP000325577"/>
    </source>
</evidence>
<accession>A0A5J5AL97</accession>
<sequence length="158" mass="17917">MRFVSIWASNQRKGQSDHGRITALEQEDQRVLVTGSRQLNSNGKAEFDMRSARSSSPPASVEPSIAPHPKSYMEINVILLPNLCMHSGLWYLHLSWRKKAASTIWLLDQGCDYLKYEICFNLGIKPKERGVNDFVLWGGKVGNIWRTTGDINVSRARL</sequence>
<dbReference type="Proteomes" id="UP000325577">
    <property type="component" value="Linkage Group LG2"/>
</dbReference>
<protein>
    <submittedName>
        <fullName evidence="2">Uncharacterized protein</fullName>
    </submittedName>
</protein>
<dbReference type="EMBL" id="CM018043">
    <property type="protein sequence ID" value="KAA8531753.1"/>
    <property type="molecule type" value="Genomic_DNA"/>
</dbReference>
<organism evidence="2 3">
    <name type="scientific">Nyssa sinensis</name>
    <dbReference type="NCBI Taxonomy" id="561372"/>
    <lineage>
        <taxon>Eukaryota</taxon>
        <taxon>Viridiplantae</taxon>
        <taxon>Streptophyta</taxon>
        <taxon>Embryophyta</taxon>
        <taxon>Tracheophyta</taxon>
        <taxon>Spermatophyta</taxon>
        <taxon>Magnoliopsida</taxon>
        <taxon>eudicotyledons</taxon>
        <taxon>Gunneridae</taxon>
        <taxon>Pentapetalae</taxon>
        <taxon>asterids</taxon>
        <taxon>Cornales</taxon>
        <taxon>Nyssaceae</taxon>
        <taxon>Nyssa</taxon>
    </lineage>
</organism>